<proteinExistence type="predicted"/>
<protein>
    <recommendedName>
        <fullName evidence="3">WD40-like Beta Propeller Repeat</fullName>
    </recommendedName>
</protein>
<dbReference type="InterPro" id="IPR011042">
    <property type="entry name" value="6-blade_b-propeller_TolB-like"/>
</dbReference>
<dbReference type="SUPFAM" id="SSF69304">
    <property type="entry name" value="Tricorn protease N-terminal domain"/>
    <property type="match status" value="1"/>
</dbReference>
<dbReference type="AlphaFoldDB" id="A0A8H9FYV5"/>
<name>A0A8H9FYV5_9SPHI</name>
<reference evidence="1" key="1">
    <citation type="journal article" date="2014" name="Int. J. Syst. Evol. Microbiol.">
        <title>Complete genome sequence of Corynebacterium casei LMG S-19264T (=DSM 44701T), isolated from a smear-ripened cheese.</title>
        <authorList>
            <consortium name="US DOE Joint Genome Institute (JGI-PGF)"/>
            <person name="Walter F."/>
            <person name="Albersmeier A."/>
            <person name="Kalinowski J."/>
            <person name="Ruckert C."/>
        </authorList>
    </citation>
    <scope>NUCLEOTIDE SEQUENCE</scope>
    <source>
        <strain evidence="1">CGMCC 1.15966</strain>
    </source>
</reference>
<evidence type="ECO:0008006" key="3">
    <source>
        <dbReference type="Google" id="ProtNLM"/>
    </source>
</evidence>
<dbReference type="EMBL" id="BMKM01000002">
    <property type="protein sequence ID" value="GGE15312.1"/>
    <property type="molecule type" value="Genomic_DNA"/>
</dbReference>
<comment type="caution">
    <text evidence="1">The sequence shown here is derived from an EMBL/GenBank/DDBJ whole genome shotgun (WGS) entry which is preliminary data.</text>
</comment>
<dbReference type="Proteomes" id="UP000614460">
    <property type="component" value="Unassembled WGS sequence"/>
</dbReference>
<dbReference type="Gene3D" id="2.120.10.30">
    <property type="entry name" value="TolB, C-terminal domain"/>
    <property type="match status" value="1"/>
</dbReference>
<evidence type="ECO:0000313" key="2">
    <source>
        <dbReference type="Proteomes" id="UP000614460"/>
    </source>
</evidence>
<gene>
    <name evidence="1" type="ORF">GCM10011516_11370</name>
</gene>
<keyword evidence="2" id="KW-1185">Reference proteome</keyword>
<dbReference type="InterPro" id="IPR011659">
    <property type="entry name" value="WD40"/>
</dbReference>
<accession>A0A8H9FYV5</accession>
<dbReference type="Pfam" id="PF07676">
    <property type="entry name" value="PD40"/>
    <property type="match status" value="1"/>
</dbReference>
<reference evidence="1" key="2">
    <citation type="submission" date="2020-09" db="EMBL/GenBank/DDBJ databases">
        <authorList>
            <person name="Sun Q."/>
            <person name="Zhou Y."/>
        </authorList>
    </citation>
    <scope>NUCLEOTIDE SEQUENCE</scope>
    <source>
        <strain evidence="1">CGMCC 1.15966</strain>
    </source>
</reference>
<sequence>MISCAGCSKDDQSFGGSGKALKNLPGSLYWQFAGDVGQMDFSSGKNSSRLLGVGPGSSRYDSYDISWDNKKVLITMDVEGAFNFTERRFVLRDKNSKLDYNSLKDGNNNFDIRYEADDIEITDAHISPDERFIALDAQHFADLPVTIIDSKTGNLVSSWMVKGVSFLNYGIPVWTSDNTLYFRIGNSVYKSFAADGYQSAPKVFSMEGISSLTVNPQGTKFAFRKNRHLWMCNIDGSDLKQITTSQLSEVISYDGEHRPIFSPDGKYIAFTGASQRGTPWSDHDYPDGSWVATVGGKYGYIVIIPADGKQYNLEDKDSGAIWLKQPDSDYAGIPCSSHLIWR</sequence>
<evidence type="ECO:0000313" key="1">
    <source>
        <dbReference type="EMBL" id="GGE15312.1"/>
    </source>
</evidence>
<organism evidence="1 2">
    <name type="scientific">Sphingobacterium cellulitidis</name>
    <dbReference type="NCBI Taxonomy" id="1768011"/>
    <lineage>
        <taxon>Bacteria</taxon>
        <taxon>Pseudomonadati</taxon>
        <taxon>Bacteroidota</taxon>
        <taxon>Sphingobacteriia</taxon>
        <taxon>Sphingobacteriales</taxon>
        <taxon>Sphingobacteriaceae</taxon>
        <taxon>Sphingobacterium</taxon>
    </lineage>
</organism>